<protein>
    <recommendedName>
        <fullName evidence="8">Rhodopsin domain-containing protein</fullName>
    </recommendedName>
</protein>
<dbReference type="PANTHER" id="PTHR33048">
    <property type="entry name" value="PTH11-LIKE INTEGRAL MEMBRANE PROTEIN (AFU_ORTHOLOGUE AFUA_5G11245)"/>
    <property type="match status" value="1"/>
</dbReference>
<organism evidence="9 10">
    <name type="scientific">Pyricularia grisea</name>
    <name type="common">Crabgrass-specific blast fungus</name>
    <name type="synonym">Magnaporthe grisea</name>
    <dbReference type="NCBI Taxonomy" id="148305"/>
    <lineage>
        <taxon>Eukaryota</taxon>
        <taxon>Fungi</taxon>
        <taxon>Dikarya</taxon>
        <taxon>Ascomycota</taxon>
        <taxon>Pezizomycotina</taxon>
        <taxon>Sordariomycetes</taxon>
        <taxon>Sordariomycetidae</taxon>
        <taxon>Magnaporthales</taxon>
        <taxon>Pyriculariaceae</taxon>
        <taxon>Pyricularia</taxon>
    </lineage>
</organism>
<reference evidence="10" key="1">
    <citation type="journal article" date="2019" name="Mol. Biol. Evol.">
        <title>Blast fungal genomes show frequent chromosomal changes, gene gains and losses, and effector gene turnover.</title>
        <authorList>
            <person name="Gomez Luciano L.B."/>
            <person name="Jason Tsai I."/>
            <person name="Chuma I."/>
            <person name="Tosa Y."/>
            <person name="Chen Y.H."/>
            <person name="Li J.Y."/>
            <person name="Li M.Y."/>
            <person name="Jade Lu M.Y."/>
            <person name="Nakayashiki H."/>
            <person name="Li W.H."/>
        </authorList>
    </citation>
    <scope>NUCLEOTIDE SEQUENCE</scope>
    <source>
        <strain evidence="10">NI907</strain>
    </source>
</reference>
<dbReference type="PANTHER" id="PTHR33048:SF47">
    <property type="entry name" value="INTEGRAL MEMBRANE PROTEIN-RELATED"/>
    <property type="match status" value="1"/>
</dbReference>
<dbReference type="GO" id="GO:0016020">
    <property type="term" value="C:membrane"/>
    <property type="evidence" value="ECO:0007669"/>
    <property type="project" value="UniProtKB-SubCell"/>
</dbReference>
<dbReference type="AlphaFoldDB" id="A0A6P8B905"/>
<keyword evidence="9" id="KW-1185">Reference proteome</keyword>
<dbReference type="InterPro" id="IPR049326">
    <property type="entry name" value="Rhodopsin_dom_fungi"/>
</dbReference>
<dbReference type="Pfam" id="PF20684">
    <property type="entry name" value="Fung_rhodopsin"/>
    <property type="match status" value="1"/>
</dbReference>
<feature type="transmembrane region" description="Helical" evidence="7">
    <location>
        <begin position="140"/>
        <end position="162"/>
    </location>
</feature>
<gene>
    <name evidence="10" type="ORF">PgNI_03601</name>
</gene>
<evidence type="ECO:0000256" key="2">
    <source>
        <dbReference type="ARBA" id="ARBA00022692"/>
    </source>
</evidence>
<evidence type="ECO:0000313" key="9">
    <source>
        <dbReference type="Proteomes" id="UP000515153"/>
    </source>
</evidence>
<comment type="subcellular location">
    <subcellularLocation>
        <location evidence="1">Membrane</location>
        <topology evidence="1">Multi-pass membrane protein</topology>
    </subcellularLocation>
</comment>
<feature type="region of interest" description="Disordered" evidence="6">
    <location>
        <begin position="341"/>
        <end position="364"/>
    </location>
</feature>
<feature type="transmembrane region" description="Helical" evidence="7">
    <location>
        <begin position="211"/>
        <end position="232"/>
    </location>
</feature>
<evidence type="ECO:0000256" key="5">
    <source>
        <dbReference type="ARBA" id="ARBA00038359"/>
    </source>
</evidence>
<reference evidence="10" key="2">
    <citation type="submission" date="2019-10" db="EMBL/GenBank/DDBJ databases">
        <authorList>
            <consortium name="NCBI Genome Project"/>
        </authorList>
    </citation>
    <scope>NUCLEOTIDE SEQUENCE</scope>
    <source>
        <strain evidence="10">NI907</strain>
    </source>
</reference>
<evidence type="ECO:0000256" key="7">
    <source>
        <dbReference type="SAM" id="Phobius"/>
    </source>
</evidence>
<sequence>MVVRIFKPGIQGQDILIWVLWAIALFATLFRSISQYVLQRRLHTDDYWAIAGFVFLTAMAALATTIMGKLFVAIGYFEASAKDPTTPFPGGFNDFIDSMASALKAMFASMIVFWTCIWTAKYSILFFVRRVVNGLPRYMQAWWACFALVTLLYVGCIFSLFMTCMPVQKYWNILGEPNCYGPNDMVRARGALIFATVADIVSDIASRGAKAGLVFIFSLGTIIIIFAFIRLSQAVRSMQQVAGDIKQATKTPIILSQWGFLECAVGIIVAMLPAFRFLFSKNRANASKANRGKWPGSSGAPSSGRKTDPVKGRSVATVEEDRTPICDKTDVEMGTMELPKAQSGDCARGDSAGSSNDPIGEHSIRRTVEFDVAVTMLDETPPPKYERQPNWV</sequence>
<evidence type="ECO:0000256" key="3">
    <source>
        <dbReference type="ARBA" id="ARBA00022989"/>
    </source>
</evidence>
<evidence type="ECO:0000256" key="1">
    <source>
        <dbReference type="ARBA" id="ARBA00004141"/>
    </source>
</evidence>
<evidence type="ECO:0000313" key="10">
    <source>
        <dbReference type="RefSeq" id="XP_030983681.1"/>
    </source>
</evidence>
<feature type="transmembrane region" description="Helical" evidence="7">
    <location>
        <begin position="253"/>
        <end position="279"/>
    </location>
</feature>
<comment type="similarity">
    <text evidence="5">Belongs to the SAT4 family.</text>
</comment>
<evidence type="ECO:0000259" key="8">
    <source>
        <dbReference type="Pfam" id="PF20684"/>
    </source>
</evidence>
<accession>A0A6P8B905</accession>
<feature type="transmembrane region" description="Helical" evidence="7">
    <location>
        <begin position="15"/>
        <end position="38"/>
    </location>
</feature>
<proteinExistence type="inferred from homology"/>
<feature type="transmembrane region" description="Helical" evidence="7">
    <location>
        <begin position="105"/>
        <end position="128"/>
    </location>
</feature>
<feature type="region of interest" description="Disordered" evidence="6">
    <location>
        <begin position="287"/>
        <end position="318"/>
    </location>
</feature>
<name>A0A6P8B905_PYRGI</name>
<dbReference type="Proteomes" id="UP000515153">
    <property type="component" value="Unplaced"/>
</dbReference>
<reference evidence="10" key="3">
    <citation type="submission" date="2025-08" db="UniProtKB">
        <authorList>
            <consortium name="RefSeq"/>
        </authorList>
    </citation>
    <scope>IDENTIFICATION</scope>
    <source>
        <strain evidence="10">NI907</strain>
    </source>
</reference>
<keyword evidence="4 7" id="KW-0472">Membrane</keyword>
<dbReference type="RefSeq" id="XP_030983681.1">
    <property type="nucleotide sequence ID" value="XM_031123655.1"/>
</dbReference>
<feature type="transmembrane region" description="Helical" evidence="7">
    <location>
        <begin position="50"/>
        <end position="77"/>
    </location>
</feature>
<evidence type="ECO:0000256" key="6">
    <source>
        <dbReference type="SAM" id="MobiDB-lite"/>
    </source>
</evidence>
<dbReference type="GeneID" id="41958564"/>
<dbReference type="InterPro" id="IPR052337">
    <property type="entry name" value="SAT4-like"/>
</dbReference>
<keyword evidence="3 7" id="KW-1133">Transmembrane helix</keyword>
<dbReference type="KEGG" id="pgri:PgNI_03601"/>
<feature type="domain" description="Rhodopsin" evidence="8">
    <location>
        <begin position="31"/>
        <end position="281"/>
    </location>
</feature>
<keyword evidence="2 7" id="KW-0812">Transmembrane</keyword>
<evidence type="ECO:0000256" key="4">
    <source>
        <dbReference type="ARBA" id="ARBA00023136"/>
    </source>
</evidence>